<dbReference type="InterPro" id="IPR032347">
    <property type="entry name" value="DUF4864"/>
</dbReference>
<keyword evidence="1" id="KW-0732">Signal</keyword>
<evidence type="ECO:0000256" key="1">
    <source>
        <dbReference type="SAM" id="SignalP"/>
    </source>
</evidence>
<dbReference type="AlphaFoldDB" id="A0AAW5R3S3"/>
<proteinExistence type="predicted"/>
<name>A0AAW5R3S3_9HYPH</name>
<organism evidence="2 3">
    <name type="scientific">Microbaculum marinisediminis</name>
    <dbReference type="NCBI Taxonomy" id="2931392"/>
    <lineage>
        <taxon>Bacteria</taxon>
        <taxon>Pseudomonadati</taxon>
        <taxon>Pseudomonadota</taxon>
        <taxon>Alphaproteobacteria</taxon>
        <taxon>Hyphomicrobiales</taxon>
        <taxon>Tepidamorphaceae</taxon>
        <taxon>Microbaculum</taxon>
    </lineage>
</organism>
<evidence type="ECO:0000313" key="3">
    <source>
        <dbReference type="Proteomes" id="UP001320898"/>
    </source>
</evidence>
<dbReference type="InterPro" id="IPR032710">
    <property type="entry name" value="NTF2-like_dom_sf"/>
</dbReference>
<dbReference type="EMBL" id="JALIDZ010000010">
    <property type="protein sequence ID" value="MCT8974062.1"/>
    <property type="molecule type" value="Genomic_DNA"/>
</dbReference>
<gene>
    <name evidence="2" type="ORF">MUB46_19530</name>
</gene>
<dbReference type="Proteomes" id="UP001320898">
    <property type="component" value="Unassembled WGS sequence"/>
</dbReference>
<dbReference type="SUPFAM" id="SSF54427">
    <property type="entry name" value="NTF2-like"/>
    <property type="match status" value="1"/>
</dbReference>
<protein>
    <submittedName>
        <fullName evidence="2">DUF4864 domain-containing protein</fullName>
    </submittedName>
</protein>
<dbReference type="Pfam" id="PF16156">
    <property type="entry name" value="DUF4864"/>
    <property type="match status" value="1"/>
</dbReference>
<comment type="caution">
    <text evidence="2">The sequence shown here is derived from an EMBL/GenBank/DDBJ whole genome shotgun (WGS) entry which is preliminary data.</text>
</comment>
<sequence length="144" mass="15475">MTRFVSRVLFAGLFVAWLAGPVSAPAQESGEDVSAIQDVIAAQIAAFRAGDGSRAYSFASPGIQRIFPSPGVFMRMVEQGYEPVFRPRSFAFMDNQMVGPDDALQFVDVVGPDGAAWIAAYTLRRQPDGTWKITGCQLKPGVGA</sequence>
<evidence type="ECO:0000313" key="2">
    <source>
        <dbReference type="EMBL" id="MCT8974062.1"/>
    </source>
</evidence>
<accession>A0AAW5R3S3</accession>
<dbReference type="RefSeq" id="WP_261617648.1">
    <property type="nucleotide sequence ID" value="NZ_JALIDZ010000010.1"/>
</dbReference>
<feature type="chain" id="PRO_5043577179" evidence="1">
    <location>
        <begin position="27"/>
        <end position="144"/>
    </location>
</feature>
<reference evidence="2 3" key="1">
    <citation type="submission" date="2022-04" db="EMBL/GenBank/DDBJ databases">
        <authorList>
            <person name="Ye Y.-Q."/>
            <person name="Du Z.-J."/>
        </authorList>
    </citation>
    <scope>NUCLEOTIDE SEQUENCE [LARGE SCALE GENOMIC DNA]</scope>
    <source>
        <strain evidence="2 3">A6E488</strain>
    </source>
</reference>
<keyword evidence="3" id="KW-1185">Reference proteome</keyword>
<feature type="signal peptide" evidence="1">
    <location>
        <begin position="1"/>
        <end position="26"/>
    </location>
</feature>